<keyword evidence="7" id="KW-1185">Reference proteome</keyword>
<organism evidence="6 7">
    <name type="scientific">Aspergillus lentulus</name>
    <dbReference type="NCBI Taxonomy" id="293939"/>
    <lineage>
        <taxon>Eukaryota</taxon>
        <taxon>Fungi</taxon>
        <taxon>Dikarya</taxon>
        <taxon>Ascomycota</taxon>
        <taxon>Pezizomycotina</taxon>
        <taxon>Eurotiomycetes</taxon>
        <taxon>Eurotiomycetidae</taxon>
        <taxon>Eurotiales</taxon>
        <taxon>Aspergillaceae</taxon>
        <taxon>Aspergillus</taxon>
        <taxon>Aspergillus subgen. Fumigati</taxon>
    </lineage>
</organism>
<feature type="transmembrane region" description="Helical" evidence="5">
    <location>
        <begin position="16"/>
        <end position="34"/>
    </location>
</feature>
<feature type="transmembrane region" description="Helical" evidence="5">
    <location>
        <begin position="46"/>
        <end position="66"/>
    </location>
</feature>
<feature type="transmembrane region" description="Helical" evidence="5">
    <location>
        <begin position="131"/>
        <end position="155"/>
    </location>
</feature>
<dbReference type="EMBL" id="BLKI01000045">
    <property type="protein sequence ID" value="GFF84572.1"/>
    <property type="molecule type" value="Genomic_DNA"/>
</dbReference>
<evidence type="ECO:0000256" key="3">
    <source>
        <dbReference type="ARBA" id="ARBA00022989"/>
    </source>
</evidence>
<feature type="transmembrane region" description="Helical" evidence="5">
    <location>
        <begin position="242"/>
        <end position="262"/>
    </location>
</feature>
<proteinExistence type="predicted"/>
<keyword evidence="3 5" id="KW-1133">Transmembrane helix</keyword>
<gene>
    <name evidence="6" type="ORF">IFM60648_07073</name>
</gene>
<dbReference type="Pfam" id="PF04479">
    <property type="entry name" value="RTA1"/>
    <property type="match status" value="1"/>
</dbReference>
<protein>
    <submittedName>
        <fullName evidence="6">RTA1 domain protein</fullName>
    </submittedName>
</protein>
<evidence type="ECO:0000313" key="7">
    <source>
        <dbReference type="Proteomes" id="UP000465220"/>
    </source>
</evidence>
<comment type="subcellular location">
    <subcellularLocation>
        <location evidence="1">Membrane</location>
        <topology evidence="1">Multi-pass membrane protein</topology>
    </subcellularLocation>
</comment>
<feature type="transmembrane region" description="Helical" evidence="5">
    <location>
        <begin position="86"/>
        <end position="111"/>
    </location>
</feature>
<keyword evidence="4 5" id="KW-0472">Membrane</keyword>
<evidence type="ECO:0000256" key="5">
    <source>
        <dbReference type="SAM" id="Phobius"/>
    </source>
</evidence>
<keyword evidence="2 5" id="KW-0812">Transmembrane</keyword>
<dbReference type="PANTHER" id="PTHR31465:SF1">
    <property type="entry name" value="PROTEIN RTA1-RELATED"/>
    <property type="match status" value="1"/>
</dbReference>
<evidence type="ECO:0000256" key="2">
    <source>
        <dbReference type="ARBA" id="ARBA00022692"/>
    </source>
</evidence>
<dbReference type="Proteomes" id="UP000465220">
    <property type="component" value="Unassembled WGS sequence"/>
</dbReference>
<feature type="transmembrane region" description="Helical" evidence="5">
    <location>
        <begin position="167"/>
        <end position="189"/>
    </location>
</feature>
<evidence type="ECO:0000313" key="6">
    <source>
        <dbReference type="EMBL" id="GFF84572.1"/>
    </source>
</evidence>
<dbReference type="InterPro" id="IPR007568">
    <property type="entry name" value="RTA1"/>
</dbReference>
<sequence length="288" mass="32579">MSTEDSTWKYYRYDPSLPAAILFIILFALSSFLHTHQALRTRTWSFIPFVIGGFCEHSVAMSQHLVEWVGYIGRVLGHYETPNWTLGPYILQSLLLLVAPALFAASIYMILGRIILLTNHPEFAIVKPLWLTRFFVCGDVLSFVVQAAGAGLMVTGVNGGMRLGEDVVTGGLFVQIAFFGLFITTATIFNWRMRHTRTVPKLPWQKHLVIMIIACLLIMARSVFRVVEYIQGNSGYLLRHEVFLYVFDGLLMLMQMVLFNVCHPSKLLSAKPSAQLHNPVQLQRWGVA</sequence>
<accession>A0ABQ1AMG0</accession>
<evidence type="ECO:0000256" key="4">
    <source>
        <dbReference type="ARBA" id="ARBA00023136"/>
    </source>
</evidence>
<comment type="caution">
    <text evidence="6">The sequence shown here is derived from an EMBL/GenBank/DDBJ whole genome shotgun (WGS) entry which is preliminary data.</text>
</comment>
<dbReference type="PANTHER" id="PTHR31465">
    <property type="entry name" value="PROTEIN RTA1-RELATED"/>
    <property type="match status" value="1"/>
</dbReference>
<feature type="transmembrane region" description="Helical" evidence="5">
    <location>
        <begin position="209"/>
        <end position="230"/>
    </location>
</feature>
<evidence type="ECO:0000256" key="1">
    <source>
        <dbReference type="ARBA" id="ARBA00004141"/>
    </source>
</evidence>
<reference evidence="6 7" key="1">
    <citation type="submission" date="2020-01" db="EMBL/GenBank/DDBJ databases">
        <title>Draft genome sequence of Aspergillus lentulus IFM 60648.</title>
        <authorList>
            <person name="Takahashi H."/>
            <person name="Yaguchi T."/>
        </authorList>
    </citation>
    <scope>NUCLEOTIDE SEQUENCE [LARGE SCALE GENOMIC DNA]</scope>
    <source>
        <strain evidence="6 7">IFM 60648</strain>
    </source>
</reference>
<name>A0ABQ1AMG0_ASPLE</name>